<dbReference type="Pfam" id="PF12890">
    <property type="entry name" value="DHOase"/>
    <property type="match status" value="1"/>
</dbReference>
<comment type="caution">
    <text evidence="10">The sequence shown here is derived from an EMBL/GenBank/DDBJ whole genome shotgun (WGS) entry which is preliminary data.</text>
</comment>
<feature type="binding site" evidence="7">
    <location>
        <position position="149"/>
    </location>
    <ligand>
        <name>Zn(2+)</name>
        <dbReference type="ChEBI" id="CHEBI:29105"/>
        <label>1</label>
    </ligand>
</feature>
<dbReference type="CDD" id="cd01317">
    <property type="entry name" value="DHOase_IIa"/>
    <property type="match status" value="1"/>
</dbReference>
<evidence type="ECO:0000259" key="8">
    <source>
        <dbReference type="Pfam" id="PF07969"/>
    </source>
</evidence>
<feature type="binding site" evidence="7">
    <location>
        <position position="275"/>
    </location>
    <ligand>
        <name>substrate</name>
    </ligand>
</feature>
<evidence type="ECO:0000256" key="1">
    <source>
        <dbReference type="ARBA" id="ARBA00002368"/>
    </source>
</evidence>
<evidence type="ECO:0000259" key="9">
    <source>
        <dbReference type="Pfam" id="PF12890"/>
    </source>
</evidence>
<feature type="binding site" evidence="7">
    <location>
        <position position="229"/>
    </location>
    <ligand>
        <name>Zn(2+)</name>
        <dbReference type="ChEBI" id="CHEBI:29105"/>
        <label>2</label>
    </ligand>
</feature>
<dbReference type="InterPro" id="IPR013108">
    <property type="entry name" value="Amidohydro_3"/>
</dbReference>
<dbReference type="EMBL" id="JALBUT010000007">
    <property type="protein sequence ID" value="MDX8415919.1"/>
    <property type="molecule type" value="Genomic_DNA"/>
</dbReference>
<sequence>MKNFTIKNARVVDPANNVDKIADVHVSNGKFVSQSPDGAEAIDANGMLLIPGIVDIHAHLREPGQTSKETIRTGTSAAAAGGITSVVAMPNTVPAVDNTATVKLVDELIKQNAVVKVYQTGCITEGRAGQKLAPIGSLKNAGVVAITDDGGCVQNNELMLNALQYADMFGLLVMDHCQEATLTAKGQVHEGEWSYKLGLAGWPSAGEDLIVSRDVILSHYTGARVHLQHLSSGYSIDIVRRAKARGIKVSAEATPHHIALTAAACDGFNTNAKMNPPLRDESDRLSIIKGLCDGTIDVIATDHAPHSVNDKDKEFDYAAFGIIGFETSFSVCYEALVKSGLMPLEKLVALMTCNPAKLLNLDAGTLSCGAPADFALIDLDAEYVYEKTFSRSSNSPWLGKKLCAKVMQTFVNGRRVYTAENGVEV</sequence>
<evidence type="ECO:0000256" key="5">
    <source>
        <dbReference type="ARBA" id="ARBA00022833"/>
    </source>
</evidence>
<feature type="active site" evidence="7">
    <location>
        <position position="302"/>
    </location>
</feature>
<evidence type="ECO:0000256" key="2">
    <source>
        <dbReference type="ARBA" id="ARBA00010286"/>
    </source>
</evidence>
<keyword evidence="11" id="KW-1185">Reference proteome</keyword>
<dbReference type="InterPro" id="IPR050138">
    <property type="entry name" value="DHOase/Allantoinase_Hydrolase"/>
</dbReference>
<dbReference type="InterPro" id="IPR024403">
    <property type="entry name" value="DHOase_cat"/>
</dbReference>
<keyword evidence="4 7" id="KW-0378">Hydrolase</keyword>
<organism evidence="10 11">
    <name type="scientific">Intestinicryptomonas porci</name>
    <dbReference type="NCBI Taxonomy" id="2926320"/>
    <lineage>
        <taxon>Bacteria</taxon>
        <taxon>Pseudomonadati</taxon>
        <taxon>Verrucomicrobiota</taxon>
        <taxon>Opitutia</taxon>
        <taxon>Opitutales</taxon>
        <taxon>Intestinicryptomonaceae</taxon>
        <taxon>Intestinicryptomonas</taxon>
    </lineage>
</organism>
<dbReference type="PROSITE" id="PS00482">
    <property type="entry name" value="DIHYDROOROTASE_1"/>
    <property type="match status" value="1"/>
</dbReference>
<dbReference type="HAMAP" id="MF_00220_B">
    <property type="entry name" value="PyrC_classI_B"/>
    <property type="match status" value="1"/>
</dbReference>
<dbReference type="EC" id="3.5.2.3" evidence="7"/>
<feature type="domain" description="Amidohydrolase 3" evidence="8">
    <location>
        <begin position="336"/>
        <end position="417"/>
    </location>
</feature>
<feature type="binding site" evidence="7">
    <location>
        <position position="149"/>
    </location>
    <ligand>
        <name>Zn(2+)</name>
        <dbReference type="ChEBI" id="CHEBI:29105"/>
        <label>2</label>
    </ligand>
</feature>
<dbReference type="SUPFAM" id="SSF51338">
    <property type="entry name" value="Composite domain of metallo-dependent hydrolases"/>
    <property type="match status" value="1"/>
</dbReference>
<evidence type="ECO:0000313" key="10">
    <source>
        <dbReference type="EMBL" id="MDX8415919.1"/>
    </source>
</evidence>
<dbReference type="PROSITE" id="PS00483">
    <property type="entry name" value="DIHYDROOROTASE_2"/>
    <property type="match status" value="1"/>
</dbReference>
<keyword evidence="3 7" id="KW-0479">Metal-binding</keyword>
<dbReference type="NCBIfam" id="TIGR00857">
    <property type="entry name" value="pyrC_multi"/>
    <property type="match status" value="1"/>
</dbReference>
<keyword evidence="5 7" id="KW-0862">Zinc</keyword>
<feature type="binding site" evidence="7">
    <location>
        <position position="57"/>
    </location>
    <ligand>
        <name>Zn(2+)</name>
        <dbReference type="ChEBI" id="CHEBI:29105"/>
        <label>1</label>
    </ligand>
</feature>
<feature type="binding site" evidence="7">
    <location>
        <position position="306"/>
    </location>
    <ligand>
        <name>substrate</name>
    </ligand>
</feature>
<dbReference type="Gene3D" id="3.20.20.140">
    <property type="entry name" value="Metal-dependent hydrolases"/>
    <property type="match status" value="1"/>
</dbReference>
<dbReference type="PANTHER" id="PTHR43668:SF2">
    <property type="entry name" value="ALLANTOINASE"/>
    <property type="match status" value="1"/>
</dbReference>
<dbReference type="RefSeq" id="WP_370397372.1">
    <property type="nucleotide sequence ID" value="NZ_JALBUT010000007.1"/>
</dbReference>
<evidence type="ECO:0000313" key="11">
    <source>
        <dbReference type="Proteomes" id="UP001275932"/>
    </source>
</evidence>
<evidence type="ECO:0000256" key="4">
    <source>
        <dbReference type="ARBA" id="ARBA00022801"/>
    </source>
</evidence>
<dbReference type="InterPro" id="IPR011059">
    <property type="entry name" value="Metal-dep_hydrolase_composite"/>
</dbReference>
<feature type="binding site" evidence="7">
    <location>
        <position position="91"/>
    </location>
    <ligand>
        <name>substrate</name>
    </ligand>
</feature>
<gene>
    <name evidence="7" type="primary">pyrC</name>
    <name evidence="10" type="ORF">MOX91_06990</name>
</gene>
<proteinExistence type="inferred from homology"/>
<feature type="binding site" evidence="7">
    <location>
        <begin position="59"/>
        <end position="61"/>
    </location>
    <ligand>
        <name>substrate</name>
    </ligand>
</feature>
<comment type="similarity">
    <text evidence="2 7">Belongs to the metallo-dependent hydrolases superfamily. DHOase family. Class I DHOase subfamily.</text>
</comment>
<dbReference type="Proteomes" id="UP001275932">
    <property type="component" value="Unassembled WGS sequence"/>
</dbReference>
<name>A0ABU4WKJ2_9BACT</name>
<feature type="binding site" evidence="7">
    <location>
        <position position="176"/>
    </location>
    <ligand>
        <name>Zn(2+)</name>
        <dbReference type="ChEBI" id="CHEBI:29105"/>
        <label>2</label>
    </ligand>
</feature>
<feature type="binding site" evidence="7">
    <location>
        <begin position="320"/>
        <end position="321"/>
    </location>
    <ligand>
        <name>substrate</name>
    </ligand>
</feature>
<reference evidence="10 11" key="1">
    <citation type="submission" date="2022-03" db="EMBL/GenBank/DDBJ databases">
        <title>Novel taxa within the pig intestine.</title>
        <authorList>
            <person name="Wylensek D."/>
            <person name="Bishof K."/>
            <person name="Afrizal A."/>
            <person name="Clavel T."/>
        </authorList>
    </citation>
    <scope>NUCLEOTIDE SEQUENCE [LARGE SCALE GENOMIC DNA]</scope>
    <source>
        <strain evidence="10 11">CLA-KB-P66</strain>
    </source>
</reference>
<evidence type="ECO:0000256" key="7">
    <source>
        <dbReference type="HAMAP-Rule" id="MF_00220"/>
    </source>
</evidence>
<accession>A0ABU4WKJ2</accession>
<keyword evidence="6 7" id="KW-0665">Pyrimidine biosynthesis</keyword>
<comment type="function">
    <text evidence="1 7">Catalyzes the reversible cyclization of carbamoyl aspartate to dihydroorotate.</text>
</comment>
<evidence type="ECO:0000256" key="3">
    <source>
        <dbReference type="ARBA" id="ARBA00022723"/>
    </source>
</evidence>
<feature type="domain" description="Dihydroorotase catalytic" evidence="9">
    <location>
        <begin position="46"/>
        <end position="232"/>
    </location>
</feature>
<feature type="binding site" evidence="7">
    <location>
        <position position="302"/>
    </location>
    <ligand>
        <name>Zn(2+)</name>
        <dbReference type="ChEBI" id="CHEBI:29105"/>
        <label>1</label>
    </ligand>
</feature>
<dbReference type="InterPro" id="IPR032466">
    <property type="entry name" value="Metal_Hydrolase"/>
</dbReference>
<dbReference type="InterPro" id="IPR004722">
    <property type="entry name" value="DHOase"/>
</dbReference>
<protein>
    <recommendedName>
        <fullName evidence="7">Dihydroorotase</fullName>
        <shortName evidence="7">DHOase</shortName>
        <ecNumber evidence="7">3.5.2.3</ecNumber>
    </recommendedName>
</protein>
<comment type="catalytic activity">
    <reaction evidence="7">
        <text>(S)-dihydroorotate + H2O = N-carbamoyl-L-aspartate + H(+)</text>
        <dbReference type="Rhea" id="RHEA:24296"/>
        <dbReference type="ChEBI" id="CHEBI:15377"/>
        <dbReference type="ChEBI" id="CHEBI:15378"/>
        <dbReference type="ChEBI" id="CHEBI:30864"/>
        <dbReference type="ChEBI" id="CHEBI:32814"/>
        <dbReference type="EC" id="3.5.2.3"/>
    </reaction>
</comment>
<dbReference type="Pfam" id="PF07969">
    <property type="entry name" value="Amidohydro_3"/>
    <property type="match status" value="1"/>
</dbReference>
<comment type="pathway">
    <text evidence="7">Pyrimidine metabolism; UMP biosynthesis via de novo pathway; (S)-dihydroorotate from bicarbonate: step 3/3.</text>
</comment>
<dbReference type="InterPro" id="IPR002195">
    <property type="entry name" value="Dihydroorotase_CS"/>
</dbReference>
<comment type="cofactor">
    <cofactor evidence="7">
        <name>Zn(2+)</name>
        <dbReference type="ChEBI" id="CHEBI:29105"/>
    </cofactor>
    <text evidence="7">Binds 2 Zn(2+) ions per subunit.</text>
</comment>
<evidence type="ECO:0000256" key="6">
    <source>
        <dbReference type="ARBA" id="ARBA00022975"/>
    </source>
</evidence>
<dbReference type="SUPFAM" id="SSF51556">
    <property type="entry name" value="Metallo-dependent hydrolases"/>
    <property type="match status" value="1"/>
</dbReference>
<dbReference type="PANTHER" id="PTHR43668">
    <property type="entry name" value="ALLANTOINASE"/>
    <property type="match status" value="1"/>
</dbReference>
<dbReference type="Gene3D" id="2.30.40.10">
    <property type="entry name" value="Urease, subunit C, domain 1"/>
    <property type="match status" value="1"/>
</dbReference>
<feature type="binding site" evidence="7">
    <location>
        <position position="59"/>
    </location>
    <ligand>
        <name>Zn(2+)</name>
        <dbReference type="ChEBI" id="CHEBI:29105"/>
        <label>1</label>
    </ligand>
</feature>